<sequence length="302" mass="35384">MLNKPYISFCIPTFNRLEILQKTIESIYADKEVDLDDFEVVISDNEPNQSARGIIEKFSYKNLYYYPTNTTGFLNSFNVLKFGNGHFLKLHNNYTMLKRNSLKEMIEEVKENLTSKPIIFYTDGLKQYNAVRKYDSYDKFMHALSYFSSWSTGFGIWKDDFDKVQGSLKINEYFPQTSLLVTQSDKVNFIINDLNVFDNQHIPKKGGYNIFKVFAVDFVSLIKVEYDAGKISHKTFDKIKNDLLLNYIAVRYFKTVIARLDNFEKSDIKKSIGVYYSPTAYYLMIITSLFSPLKHLKRKFNI</sequence>
<evidence type="ECO:0000256" key="1">
    <source>
        <dbReference type="SAM" id="Phobius"/>
    </source>
</evidence>
<evidence type="ECO:0000313" key="4">
    <source>
        <dbReference type="Proteomes" id="UP000198836"/>
    </source>
</evidence>
<dbReference type="AlphaFoldDB" id="A0A1I0U8M9"/>
<proteinExistence type="predicted"/>
<dbReference type="SUPFAM" id="SSF53448">
    <property type="entry name" value="Nucleotide-diphospho-sugar transferases"/>
    <property type="match status" value="1"/>
</dbReference>
<keyword evidence="4" id="KW-1185">Reference proteome</keyword>
<dbReference type="InterPro" id="IPR001173">
    <property type="entry name" value="Glyco_trans_2-like"/>
</dbReference>
<name>A0A1I0U8M9_9SPHI</name>
<accession>A0A1I0U8M9</accession>
<dbReference type="OrthoDB" id="1334872at2"/>
<reference evidence="4" key="1">
    <citation type="submission" date="2016-10" db="EMBL/GenBank/DDBJ databases">
        <authorList>
            <person name="Varghese N."/>
            <person name="Submissions S."/>
        </authorList>
    </citation>
    <scope>NUCLEOTIDE SEQUENCE [LARGE SCALE GENOMIC DNA]</scope>
    <source>
        <strain evidence="4">DSM 18130</strain>
    </source>
</reference>
<organism evidence="3 4">
    <name type="scientific">Pedobacter suwonensis</name>
    <dbReference type="NCBI Taxonomy" id="332999"/>
    <lineage>
        <taxon>Bacteria</taxon>
        <taxon>Pseudomonadati</taxon>
        <taxon>Bacteroidota</taxon>
        <taxon>Sphingobacteriia</taxon>
        <taxon>Sphingobacteriales</taxon>
        <taxon>Sphingobacteriaceae</taxon>
        <taxon>Pedobacter</taxon>
    </lineage>
</organism>
<keyword evidence="3" id="KW-0808">Transferase</keyword>
<dbReference type="RefSeq" id="WP_090988115.1">
    <property type="nucleotide sequence ID" value="NZ_FOJM01000028.1"/>
</dbReference>
<dbReference type="EMBL" id="FOJM01000028">
    <property type="protein sequence ID" value="SFA60401.1"/>
    <property type="molecule type" value="Genomic_DNA"/>
</dbReference>
<protein>
    <submittedName>
        <fullName evidence="3">Glycosyl transferase family 2</fullName>
    </submittedName>
</protein>
<dbReference type="Gene3D" id="3.90.550.10">
    <property type="entry name" value="Spore Coat Polysaccharide Biosynthesis Protein SpsA, Chain A"/>
    <property type="match status" value="1"/>
</dbReference>
<keyword evidence="1" id="KW-1133">Transmembrane helix</keyword>
<dbReference type="Pfam" id="PF00535">
    <property type="entry name" value="Glycos_transf_2"/>
    <property type="match status" value="1"/>
</dbReference>
<feature type="domain" description="Glycosyltransferase 2-like" evidence="2">
    <location>
        <begin position="8"/>
        <end position="108"/>
    </location>
</feature>
<evidence type="ECO:0000313" key="3">
    <source>
        <dbReference type="EMBL" id="SFA60401.1"/>
    </source>
</evidence>
<evidence type="ECO:0000259" key="2">
    <source>
        <dbReference type="Pfam" id="PF00535"/>
    </source>
</evidence>
<dbReference type="STRING" id="332999.SAMN04488511_12811"/>
<dbReference type="Proteomes" id="UP000198836">
    <property type="component" value="Unassembled WGS sequence"/>
</dbReference>
<gene>
    <name evidence="3" type="ORF">SAMN04488511_12811</name>
</gene>
<dbReference type="InterPro" id="IPR029044">
    <property type="entry name" value="Nucleotide-diphossugar_trans"/>
</dbReference>
<feature type="transmembrane region" description="Helical" evidence="1">
    <location>
        <begin position="274"/>
        <end position="293"/>
    </location>
</feature>
<keyword evidence="1" id="KW-0472">Membrane</keyword>
<dbReference type="GO" id="GO:0016740">
    <property type="term" value="F:transferase activity"/>
    <property type="evidence" value="ECO:0007669"/>
    <property type="project" value="UniProtKB-KW"/>
</dbReference>
<keyword evidence="1" id="KW-0812">Transmembrane</keyword>